<comment type="subcellular location">
    <subcellularLocation>
        <location evidence="7">Cytoplasm</location>
    </subcellularLocation>
</comment>
<accession>A0ABS6W089</accession>
<keyword evidence="5 7" id="KW-0067">ATP-binding</keyword>
<comment type="caution">
    <text evidence="7">Lacks conserved residue(s) required for the propagation of feature annotation.</text>
</comment>
<keyword evidence="7" id="KW-0963">Cytoplasm</keyword>
<feature type="binding site" evidence="7">
    <location>
        <position position="14"/>
    </location>
    <ligand>
        <name>Mg(2+)</name>
        <dbReference type="ChEBI" id="CHEBI:18420"/>
    </ligand>
</feature>
<dbReference type="EMBL" id="JAHWDF010000004">
    <property type="protein sequence ID" value="MBW2961254.1"/>
    <property type="molecule type" value="Genomic_DNA"/>
</dbReference>
<feature type="binding site" evidence="7">
    <location>
        <position position="79"/>
    </location>
    <ligand>
        <name>substrate</name>
    </ligand>
</feature>
<dbReference type="HAMAP" id="MF_00109">
    <property type="entry name" value="Shikimate_kinase"/>
    <property type="match status" value="1"/>
</dbReference>
<keyword evidence="7" id="KW-0479">Metal-binding</keyword>
<dbReference type="EC" id="2.7.1.71" evidence="7"/>
<keyword evidence="4 7" id="KW-0418">Kinase</keyword>
<dbReference type="Proteomes" id="UP000719267">
    <property type="component" value="Unassembled WGS sequence"/>
</dbReference>
<comment type="pathway">
    <text evidence="7">Metabolic intermediate biosynthesis; chorismate biosynthesis; chorismate from D-erythrose 4-phosphate and phosphoenolpyruvate: step 5/7.</text>
</comment>
<comment type="function">
    <text evidence="7">Catalyzes the specific phosphorylation of the 3-hydroxyl group of shikimic acid using ATP as a cosubstrate.</text>
</comment>
<evidence type="ECO:0000313" key="9">
    <source>
        <dbReference type="Proteomes" id="UP000719267"/>
    </source>
</evidence>
<evidence type="ECO:0000256" key="7">
    <source>
        <dbReference type="HAMAP-Rule" id="MF_00109"/>
    </source>
</evidence>
<dbReference type="PANTHER" id="PTHR21087">
    <property type="entry name" value="SHIKIMATE KINASE"/>
    <property type="match status" value="1"/>
</dbReference>
<protein>
    <recommendedName>
        <fullName evidence="7">Shikimate kinase</fullName>
        <shortName evidence="7">SK</shortName>
        <ecNumber evidence="7">2.7.1.71</ecNumber>
    </recommendedName>
</protein>
<comment type="subunit">
    <text evidence="7">Monomer.</text>
</comment>
<reference evidence="8 9" key="1">
    <citation type="submission" date="2021-07" db="EMBL/GenBank/DDBJ databases">
        <title>Mesonia aestuariivivens sp. nov., isolated from a tidal flat.</title>
        <authorList>
            <person name="Kim Y.-O."/>
            <person name="Yoon J.-H."/>
        </authorList>
    </citation>
    <scope>NUCLEOTIDE SEQUENCE [LARGE SCALE GENOMIC DNA]</scope>
    <source>
        <strain evidence="8 9">JHPTF-M18</strain>
    </source>
</reference>
<proteinExistence type="inferred from homology"/>
<keyword evidence="1 7" id="KW-0028">Amino-acid biosynthesis</keyword>
<dbReference type="InterPro" id="IPR031322">
    <property type="entry name" value="Shikimate/glucono_kinase"/>
</dbReference>
<dbReference type="CDD" id="cd00464">
    <property type="entry name" value="SK"/>
    <property type="match status" value="1"/>
</dbReference>
<dbReference type="GO" id="GO:0016301">
    <property type="term" value="F:kinase activity"/>
    <property type="evidence" value="ECO:0007669"/>
    <property type="project" value="UniProtKB-KW"/>
</dbReference>
<evidence type="ECO:0000256" key="4">
    <source>
        <dbReference type="ARBA" id="ARBA00022777"/>
    </source>
</evidence>
<keyword evidence="6 7" id="KW-0057">Aromatic amino acid biosynthesis</keyword>
<keyword evidence="2 7" id="KW-0808">Transferase</keyword>
<keyword evidence="9" id="KW-1185">Reference proteome</keyword>
<evidence type="ECO:0000313" key="8">
    <source>
        <dbReference type="EMBL" id="MBW2961254.1"/>
    </source>
</evidence>
<dbReference type="InterPro" id="IPR000623">
    <property type="entry name" value="Shikimate_kinase/TSH1"/>
</dbReference>
<gene>
    <name evidence="7" type="primary">aroK</name>
    <name evidence="8" type="ORF">KW502_05515</name>
</gene>
<evidence type="ECO:0000256" key="6">
    <source>
        <dbReference type="ARBA" id="ARBA00023141"/>
    </source>
</evidence>
<evidence type="ECO:0000256" key="2">
    <source>
        <dbReference type="ARBA" id="ARBA00022679"/>
    </source>
</evidence>
<feature type="binding site" evidence="7">
    <location>
        <position position="32"/>
    </location>
    <ligand>
        <name>substrate</name>
    </ligand>
</feature>
<feature type="binding site" evidence="7">
    <location>
        <position position="143"/>
    </location>
    <ligand>
        <name>substrate</name>
    </ligand>
</feature>
<dbReference type="PANTHER" id="PTHR21087:SF16">
    <property type="entry name" value="SHIKIMATE KINASE 1, CHLOROPLASTIC"/>
    <property type="match status" value="1"/>
</dbReference>
<feature type="binding site" evidence="7">
    <location>
        <position position="56"/>
    </location>
    <ligand>
        <name>substrate</name>
    </ligand>
</feature>
<organism evidence="8 9">
    <name type="scientific">Mesonia aestuariivivens</name>
    <dbReference type="NCBI Taxonomy" id="2796128"/>
    <lineage>
        <taxon>Bacteria</taxon>
        <taxon>Pseudomonadati</taxon>
        <taxon>Bacteroidota</taxon>
        <taxon>Flavobacteriia</taxon>
        <taxon>Flavobacteriales</taxon>
        <taxon>Flavobacteriaceae</taxon>
        <taxon>Mesonia</taxon>
    </lineage>
</organism>
<dbReference type="Pfam" id="PF01202">
    <property type="entry name" value="SKI"/>
    <property type="match status" value="1"/>
</dbReference>
<comment type="cofactor">
    <cofactor evidence="7">
        <name>Mg(2+)</name>
        <dbReference type="ChEBI" id="CHEBI:18420"/>
    </cofactor>
    <text evidence="7">Binds 1 Mg(2+) ion per subunit.</text>
</comment>
<evidence type="ECO:0000256" key="1">
    <source>
        <dbReference type="ARBA" id="ARBA00022605"/>
    </source>
</evidence>
<keyword evidence="7" id="KW-0460">Magnesium</keyword>
<feature type="binding site" evidence="7">
    <location>
        <begin position="10"/>
        <end position="15"/>
    </location>
    <ligand>
        <name>ATP</name>
        <dbReference type="ChEBI" id="CHEBI:30616"/>
    </ligand>
</feature>
<evidence type="ECO:0000256" key="3">
    <source>
        <dbReference type="ARBA" id="ARBA00022741"/>
    </source>
</evidence>
<sequence>MKIALCGYMASGKSTVGQLVAEKLNLEFIEIDLEIQKKENLSIAEIFSQKGEIYFRKQENLALKRILKNSKNAVISLGGGTPCYANNIELLKADQDLDLVYLKLTAENIKNRLWLEEKNKRPLLSHLSEEKLEEYIRKHLFERQFYYLQSDFKIDANFKSVEQLSDEIIYLFK</sequence>
<name>A0ABS6W089_9FLAO</name>
<feature type="binding site" evidence="7">
    <location>
        <position position="121"/>
    </location>
    <ligand>
        <name>ATP</name>
        <dbReference type="ChEBI" id="CHEBI:30616"/>
    </ligand>
</feature>
<comment type="catalytic activity">
    <reaction evidence="7">
        <text>shikimate + ATP = 3-phosphoshikimate + ADP + H(+)</text>
        <dbReference type="Rhea" id="RHEA:13121"/>
        <dbReference type="ChEBI" id="CHEBI:15378"/>
        <dbReference type="ChEBI" id="CHEBI:30616"/>
        <dbReference type="ChEBI" id="CHEBI:36208"/>
        <dbReference type="ChEBI" id="CHEBI:145989"/>
        <dbReference type="ChEBI" id="CHEBI:456216"/>
        <dbReference type="EC" id="2.7.1.71"/>
    </reaction>
</comment>
<keyword evidence="3 7" id="KW-0547">Nucleotide-binding</keyword>
<evidence type="ECO:0000256" key="5">
    <source>
        <dbReference type="ARBA" id="ARBA00022840"/>
    </source>
</evidence>
<comment type="caution">
    <text evidence="8">The sequence shown here is derived from an EMBL/GenBank/DDBJ whole genome shotgun (WGS) entry which is preliminary data.</text>
</comment>
<comment type="similarity">
    <text evidence="7">Belongs to the shikimate kinase family.</text>
</comment>
<dbReference type="RefSeq" id="WP_219039534.1">
    <property type="nucleotide sequence ID" value="NZ_JAHWDF010000004.1"/>
</dbReference>